<dbReference type="InterPro" id="IPR041347">
    <property type="entry name" value="MftR_C"/>
</dbReference>
<dbReference type="PROSITE" id="PS50977">
    <property type="entry name" value="HTH_TETR_2"/>
    <property type="match status" value="1"/>
</dbReference>
<dbReference type="AlphaFoldDB" id="A0A7W7G5F3"/>
<dbReference type="PRINTS" id="PR00455">
    <property type="entry name" value="HTHTETR"/>
</dbReference>
<feature type="DNA-binding region" description="H-T-H motif" evidence="4">
    <location>
        <begin position="38"/>
        <end position="57"/>
    </location>
</feature>
<dbReference type="InterPro" id="IPR050109">
    <property type="entry name" value="HTH-type_TetR-like_transc_reg"/>
</dbReference>
<accession>A0A7W7G5F3</accession>
<evidence type="ECO:0000256" key="4">
    <source>
        <dbReference type="PROSITE-ProRule" id="PRU00335"/>
    </source>
</evidence>
<feature type="domain" description="HTH tetR-type" evidence="5">
    <location>
        <begin position="15"/>
        <end position="75"/>
    </location>
</feature>
<dbReference type="Proteomes" id="UP000542742">
    <property type="component" value="Unassembled WGS sequence"/>
</dbReference>
<dbReference type="GO" id="GO:0000976">
    <property type="term" value="F:transcription cis-regulatory region binding"/>
    <property type="evidence" value="ECO:0007669"/>
    <property type="project" value="TreeGrafter"/>
</dbReference>
<evidence type="ECO:0000259" key="5">
    <source>
        <dbReference type="PROSITE" id="PS50977"/>
    </source>
</evidence>
<dbReference type="InterPro" id="IPR023772">
    <property type="entry name" value="DNA-bd_HTH_TetR-type_CS"/>
</dbReference>
<gene>
    <name evidence="6" type="ORF">BKA14_006458</name>
</gene>
<dbReference type="GO" id="GO:0003700">
    <property type="term" value="F:DNA-binding transcription factor activity"/>
    <property type="evidence" value="ECO:0007669"/>
    <property type="project" value="TreeGrafter"/>
</dbReference>
<keyword evidence="3" id="KW-0804">Transcription</keyword>
<dbReference type="SUPFAM" id="SSF46689">
    <property type="entry name" value="Homeodomain-like"/>
    <property type="match status" value="1"/>
</dbReference>
<keyword evidence="1" id="KW-0805">Transcription regulation</keyword>
<evidence type="ECO:0000313" key="6">
    <source>
        <dbReference type="EMBL" id="MBB4696310.1"/>
    </source>
</evidence>
<dbReference type="PANTHER" id="PTHR30055">
    <property type="entry name" value="HTH-TYPE TRANSCRIPTIONAL REGULATOR RUTR"/>
    <property type="match status" value="1"/>
</dbReference>
<dbReference type="Gene3D" id="1.10.10.60">
    <property type="entry name" value="Homeodomain-like"/>
    <property type="match status" value="1"/>
</dbReference>
<dbReference type="InterPro" id="IPR001647">
    <property type="entry name" value="HTH_TetR"/>
</dbReference>
<evidence type="ECO:0000256" key="1">
    <source>
        <dbReference type="ARBA" id="ARBA00023015"/>
    </source>
</evidence>
<dbReference type="EMBL" id="JACHMF010000001">
    <property type="protein sequence ID" value="MBB4696310.1"/>
    <property type="molecule type" value="Genomic_DNA"/>
</dbReference>
<dbReference type="Pfam" id="PF00440">
    <property type="entry name" value="TetR_N"/>
    <property type="match status" value="1"/>
</dbReference>
<name>A0A7W7G5F3_9ACTN</name>
<dbReference type="InterPro" id="IPR009057">
    <property type="entry name" value="Homeodomain-like_sf"/>
</dbReference>
<comment type="caution">
    <text evidence="6">The sequence shown here is derived from an EMBL/GenBank/DDBJ whole genome shotgun (WGS) entry which is preliminary data.</text>
</comment>
<evidence type="ECO:0000256" key="3">
    <source>
        <dbReference type="ARBA" id="ARBA00023163"/>
    </source>
</evidence>
<reference evidence="6 7" key="1">
    <citation type="submission" date="2020-08" db="EMBL/GenBank/DDBJ databases">
        <title>Sequencing the genomes of 1000 actinobacteria strains.</title>
        <authorList>
            <person name="Klenk H.-P."/>
        </authorList>
    </citation>
    <scope>NUCLEOTIDE SEQUENCE [LARGE SCALE GENOMIC DNA]</scope>
    <source>
        <strain evidence="6 7">DSM 45518</strain>
    </source>
</reference>
<organism evidence="6 7">
    <name type="scientific">Paractinoplanes abujensis</name>
    <dbReference type="NCBI Taxonomy" id="882441"/>
    <lineage>
        <taxon>Bacteria</taxon>
        <taxon>Bacillati</taxon>
        <taxon>Actinomycetota</taxon>
        <taxon>Actinomycetes</taxon>
        <taxon>Micromonosporales</taxon>
        <taxon>Micromonosporaceae</taxon>
        <taxon>Paractinoplanes</taxon>
    </lineage>
</organism>
<sequence>MSTTAEPGLRERKKAATRQALHAAAMRLAIEHGFDRVTVEAVADEAGVSRRTFSNYFGSKEEALLYGERQRITLLIEQVRARPVAEATWAALTAAAEQFYLKLGDLDPHWVAQSRLVRAQPALAAAQVQTFAALERDLSAEIAARTGDDPGSVRVKMTSAAFLASLRVALQIWLDKPPGTNLWALVGDTLAETGRGFSRT</sequence>
<dbReference type="PROSITE" id="PS01081">
    <property type="entry name" value="HTH_TETR_1"/>
    <property type="match status" value="1"/>
</dbReference>
<proteinExistence type="predicted"/>
<dbReference type="RefSeq" id="WP_184954569.1">
    <property type="nucleotide sequence ID" value="NZ_BOMC01000059.1"/>
</dbReference>
<dbReference type="PANTHER" id="PTHR30055:SF238">
    <property type="entry name" value="MYCOFACTOCIN BIOSYNTHESIS TRANSCRIPTIONAL REGULATOR MFTR-RELATED"/>
    <property type="match status" value="1"/>
</dbReference>
<dbReference type="Gene3D" id="1.10.357.10">
    <property type="entry name" value="Tetracycline Repressor, domain 2"/>
    <property type="match status" value="1"/>
</dbReference>
<keyword evidence="2 4" id="KW-0238">DNA-binding</keyword>
<dbReference type="Pfam" id="PF17754">
    <property type="entry name" value="TetR_C_14"/>
    <property type="match status" value="1"/>
</dbReference>
<evidence type="ECO:0000256" key="2">
    <source>
        <dbReference type="ARBA" id="ARBA00023125"/>
    </source>
</evidence>
<evidence type="ECO:0000313" key="7">
    <source>
        <dbReference type="Proteomes" id="UP000542742"/>
    </source>
</evidence>
<keyword evidence="7" id="KW-1185">Reference proteome</keyword>
<protein>
    <submittedName>
        <fullName evidence="6">AcrR family transcriptional regulator</fullName>
    </submittedName>
</protein>